<organism evidence="1 2">
    <name type="scientific">Sclerotinia trifoliorum</name>
    <dbReference type="NCBI Taxonomy" id="28548"/>
    <lineage>
        <taxon>Eukaryota</taxon>
        <taxon>Fungi</taxon>
        <taxon>Dikarya</taxon>
        <taxon>Ascomycota</taxon>
        <taxon>Pezizomycotina</taxon>
        <taxon>Leotiomycetes</taxon>
        <taxon>Helotiales</taxon>
        <taxon>Sclerotiniaceae</taxon>
        <taxon>Sclerotinia</taxon>
    </lineage>
</organism>
<sequence length="83" mass="9831">MSEEKRDFHAWAIETSDHDRKIEFRGELILIYNETTKHTPVDKLYVNSREEFIIPKHYKCKLHGAGMGSFARLHDKIEEQSEV</sequence>
<keyword evidence="2" id="KW-1185">Reference proteome</keyword>
<dbReference type="OrthoDB" id="3486260at2759"/>
<dbReference type="EMBL" id="CAJHIA010000012">
    <property type="protein sequence ID" value="CAD6444354.1"/>
    <property type="molecule type" value="Genomic_DNA"/>
</dbReference>
<name>A0A8H2VUC1_9HELO</name>
<reference evidence="1" key="1">
    <citation type="submission" date="2020-10" db="EMBL/GenBank/DDBJ databases">
        <authorList>
            <person name="Kusch S."/>
        </authorList>
    </citation>
    <scope>NUCLEOTIDE SEQUENCE</scope>
    <source>
        <strain evidence="1">SwB9</strain>
    </source>
</reference>
<dbReference type="AlphaFoldDB" id="A0A8H2VUC1"/>
<protein>
    <submittedName>
        <fullName evidence="1">1921a4ad-1d63-4288-875f-3b95cdde6ee7</fullName>
    </submittedName>
</protein>
<dbReference type="Proteomes" id="UP000624404">
    <property type="component" value="Unassembled WGS sequence"/>
</dbReference>
<evidence type="ECO:0000313" key="1">
    <source>
        <dbReference type="EMBL" id="CAD6444354.1"/>
    </source>
</evidence>
<comment type="caution">
    <text evidence="1">The sequence shown here is derived from an EMBL/GenBank/DDBJ whole genome shotgun (WGS) entry which is preliminary data.</text>
</comment>
<gene>
    <name evidence="1" type="ORF">SCLTRI_LOCUS4146</name>
</gene>
<proteinExistence type="predicted"/>
<accession>A0A8H2VUC1</accession>
<evidence type="ECO:0000313" key="2">
    <source>
        <dbReference type="Proteomes" id="UP000624404"/>
    </source>
</evidence>